<protein>
    <submittedName>
        <fullName evidence="2">Uncharacterized protein</fullName>
    </submittedName>
</protein>
<evidence type="ECO:0000256" key="1">
    <source>
        <dbReference type="SAM" id="Phobius"/>
    </source>
</evidence>
<dbReference type="AlphaFoldDB" id="A0AAF0KDM1"/>
<keyword evidence="1" id="KW-1133">Transmembrane helix</keyword>
<dbReference type="Proteomes" id="UP000298664">
    <property type="component" value="Chromosome Circular"/>
</dbReference>
<gene>
    <name evidence="2" type="ORF">CFBP5477_009520</name>
</gene>
<keyword evidence="1" id="KW-0472">Membrane</keyword>
<feature type="transmembrane region" description="Helical" evidence="1">
    <location>
        <begin position="81"/>
        <end position="101"/>
    </location>
</feature>
<sequence>MYDILKVILPNSQEAVNSWLFTCVLAYTTVSYVVCGIMGRGWNPSLGFWGVRFFNGANLGVCSLLAPSLVVPGMINLLGQASLYLTIAGLVGMAISITQLFGD</sequence>
<accession>A0AAF0KDM1</accession>
<proteinExistence type="predicted"/>
<feature type="transmembrane region" description="Helical" evidence="1">
    <location>
        <begin position="19"/>
        <end position="41"/>
    </location>
</feature>
<name>A0AAF0KDM1_9HYPH</name>
<feature type="transmembrane region" description="Helical" evidence="1">
    <location>
        <begin position="53"/>
        <end position="75"/>
    </location>
</feature>
<evidence type="ECO:0000313" key="3">
    <source>
        <dbReference type="Proteomes" id="UP000298664"/>
    </source>
</evidence>
<dbReference type="EMBL" id="CP124733">
    <property type="protein sequence ID" value="WHA40077.1"/>
    <property type="molecule type" value="Genomic_DNA"/>
</dbReference>
<keyword evidence="1" id="KW-0812">Transmembrane</keyword>
<reference evidence="2" key="1">
    <citation type="submission" date="2023-05" db="EMBL/GenBank/DDBJ databases">
        <title>Complete genome sequence of Agrobacterium larrymoorei CFBP5477.</title>
        <authorList>
            <person name="Yen H.-C."/>
            <person name="Chou L."/>
            <person name="Lin Y.-C."/>
            <person name="Lai E.-M."/>
            <person name="Kuo C.-H."/>
        </authorList>
    </citation>
    <scope>NUCLEOTIDE SEQUENCE</scope>
    <source>
        <strain evidence="2">CFBP5477</strain>
    </source>
</reference>
<dbReference type="RefSeq" id="WP_137394554.1">
    <property type="nucleotide sequence ID" value="NZ_CP124733.1"/>
</dbReference>
<evidence type="ECO:0000313" key="2">
    <source>
        <dbReference type="EMBL" id="WHA40077.1"/>
    </source>
</evidence>
<organism evidence="2 3">
    <name type="scientific">Agrobacterium larrymoorei</name>
    <dbReference type="NCBI Taxonomy" id="160699"/>
    <lineage>
        <taxon>Bacteria</taxon>
        <taxon>Pseudomonadati</taxon>
        <taxon>Pseudomonadota</taxon>
        <taxon>Alphaproteobacteria</taxon>
        <taxon>Hyphomicrobiales</taxon>
        <taxon>Rhizobiaceae</taxon>
        <taxon>Rhizobium/Agrobacterium group</taxon>
        <taxon>Agrobacterium</taxon>
    </lineage>
</organism>